<keyword evidence="6" id="KW-1133">Transmembrane helix</keyword>
<dbReference type="AlphaFoldDB" id="A0ABD1KCW5"/>
<proteinExistence type="predicted"/>
<dbReference type="InterPro" id="IPR015631">
    <property type="entry name" value="CD2/SLAM_rcpt"/>
</dbReference>
<dbReference type="PANTHER" id="PTHR12080:SF56">
    <property type="entry name" value="NATURAL KILLER CELL RECEPTOR 2B4"/>
    <property type="match status" value="1"/>
</dbReference>
<sequence length="350" mass="38446">MKAQLCGFTGLLAILSLTLKTVSSVNLDVLEGRPVTLTTLQHENRSTIRDMKWFYNKSVTVVWYLPKHNEVDVHKDYLNKVKFSIEDFSLTLKNPQTNDSGVYKAVIDIKDASSKPAAEYELSVLEHAASPILTVVSKRPSSDSCNVTLRCTGPHESLNFSCYRSLNSTSCSPEGGGSFLSFSVNHTTVSCNQSNPVSWRQTTIELKPLCMYEDKTFEIPLRTPWWVYLLTSIILGIAVFAAVVASLFVKKSRNRGGAQNQGNDQTAQVNSPPTEMGPVSRSAGGADNAYDTPGTQAQNGPPPRTIYDTVQSSRMQAPPSPEQTLLQEPMYTEAETVYAKVNKPKKGGPD</sequence>
<dbReference type="EMBL" id="JBHFQA010000006">
    <property type="protein sequence ID" value="KAL2097002.1"/>
    <property type="molecule type" value="Genomic_DNA"/>
</dbReference>
<evidence type="ECO:0000256" key="1">
    <source>
        <dbReference type="ARBA" id="ARBA00004370"/>
    </source>
</evidence>
<dbReference type="PANTHER" id="PTHR12080">
    <property type="entry name" value="SIGNALING LYMPHOCYTIC ACTIVATION MOLECULE"/>
    <property type="match status" value="1"/>
</dbReference>
<dbReference type="InterPro" id="IPR013783">
    <property type="entry name" value="Ig-like_fold"/>
</dbReference>
<dbReference type="InterPro" id="IPR013106">
    <property type="entry name" value="Ig_V-set"/>
</dbReference>
<name>A0ABD1KCW5_9TELE</name>
<feature type="transmembrane region" description="Helical" evidence="6">
    <location>
        <begin position="225"/>
        <end position="249"/>
    </location>
</feature>
<evidence type="ECO:0000256" key="2">
    <source>
        <dbReference type="ARBA" id="ARBA00022729"/>
    </source>
</evidence>
<keyword evidence="10" id="KW-1185">Reference proteome</keyword>
<reference evidence="9 10" key="1">
    <citation type="submission" date="2024-09" db="EMBL/GenBank/DDBJ databases">
        <title>A chromosome-level genome assembly of Gray's grenadier anchovy, Coilia grayii.</title>
        <authorList>
            <person name="Fu Z."/>
        </authorList>
    </citation>
    <scope>NUCLEOTIDE SEQUENCE [LARGE SCALE GENOMIC DNA]</scope>
    <source>
        <strain evidence="9">G4</strain>
        <tissue evidence="9">Muscle</tissue>
    </source>
</reference>
<feature type="region of interest" description="Disordered" evidence="5">
    <location>
        <begin position="253"/>
        <end position="329"/>
    </location>
</feature>
<evidence type="ECO:0000313" key="9">
    <source>
        <dbReference type="EMBL" id="KAL2097002.1"/>
    </source>
</evidence>
<evidence type="ECO:0000256" key="4">
    <source>
        <dbReference type="ARBA" id="ARBA00023180"/>
    </source>
</evidence>
<accession>A0ABD1KCW5</accession>
<evidence type="ECO:0000256" key="6">
    <source>
        <dbReference type="SAM" id="Phobius"/>
    </source>
</evidence>
<dbReference type="Gene3D" id="2.60.40.10">
    <property type="entry name" value="Immunoglobulins"/>
    <property type="match status" value="2"/>
</dbReference>
<keyword evidence="6" id="KW-0812">Transmembrane</keyword>
<comment type="subcellular location">
    <subcellularLocation>
        <location evidence="1">Membrane</location>
    </subcellularLocation>
</comment>
<evidence type="ECO:0000259" key="8">
    <source>
        <dbReference type="Pfam" id="PF07686"/>
    </source>
</evidence>
<dbReference type="InterPro" id="IPR036179">
    <property type="entry name" value="Ig-like_dom_sf"/>
</dbReference>
<feature type="domain" description="Immunoglobulin V-set" evidence="8">
    <location>
        <begin position="26"/>
        <end position="124"/>
    </location>
</feature>
<keyword evidence="2 7" id="KW-0732">Signal</keyword>
<protein>
    <recommendedName>
        <fullName evidence="8">Immunoglobulin V-set domain-containing protein</fullName>
    </recommendedName>
</protein>
<evidence type="ECO:0000256" key="5">
    <source>
        <dbReference type="SAM" id="MobiDB-lite"/>
    </source>
</evidence>
<feature type="compositionally biased region" description="Polar residues" evidence="5">
    <location>
        <begin position="257"/>
        <end position="273"/>
    </location>
</feature>
<dbReference type="SUPFAM" id="SSF48726">
    <property type="entry name" value="Immunoglobulin"/>
    <property type="match status" value="1"/>
</dbReference>
<dbReference type="Pfam" id="PF07686">
    <property type="entry name" value="V-set"/>
    <property type="match status" value="1"/>
</dbReference>
<comment type="caution">
    <text evidence="9">The sequence shown here is derived from an EMBL/GenBank/DDBJ whole genome shotgun (WGS) entry which is preliminary data.</text>
</comment>
<feature type="signal peptide" evidence="7">
    <location>
        <begin position="1"/>
        <end position="24"/>
    </location>
</feature>
<feature type="chain" id="PRO_5044743251" description="Immunoglobulin V-set domain-containing protein" evidence="7">
    <location>
        <begin position="25"/>
        <end position="350"/>
    </location>
</feature>
<dbReference type="Proteomes" id="UP001591681">
    <property type="component" value="Unassembled WGS sequence"/>
</dbReference>
<evidence type="ECO:0000313" key="10">
    <source>
        <dbReference type="Proteomes" id="UP001591681"/>
    </source>
</evidence>
<evidence type="ECO:0000256" key="3">
    <source>
        <dbReference type="ARBA" id="ARBA00023136"/>
    </source>
</evidence>
<dbReference type="GO" id="GO:0016020">
    <property type="term" value="C:membrane"/>
    <property type="evidence" value="ECO:0007669"/>
    <property type="project" value="UniProtKB-SubCell"/>
</dbReference>
<organism evidence="9 10">
    <name type="scientific">Coilia grayii</name>
    <name type="common">Gray's grenadier anchovy</name>
    <dbReference type="NCBI Taxonomy" id="363190"/>
    <lineage>
        <taxon>Eukaryota</taxon>
        <taxon>Metazoa</taxon>
        <taxon>Chordata</taxon>
        <taxon>Craniata</taxon>
        <taxon>Vertebrata</taxon>
        <taxon>Euteleostomi</taxon>
        <taxon>Actinopterygii</taxon>
        <taxon>Neopterygii</taxon>
        <taxon>Teleostei</taxon>
        <taxon>Clupei</taxon>
        <taxon>Clupeiformes</taxon>
        <taxon>Clupeoidei</taxon>
        <taxon>Engraulidae</taxon>
        <taxon>Coilinae</taxon>
        <taxon>Coilia</taxon>
    </lineage>
</organism>
<keyword evidence="4" id="KW-0325">Glycoprotein</keyword>
<evidence type="ECO:0000256" key="7">
    <source>
        <dbReference type="SAM" id="SignalP"/>
    </source>
</evidence>
<keyword evidence="3 6" id="KW-0472">Membrane</keyword>
<gene>
    <name evidence="9" type="ORF">ACEWY4_006209</name>
</gene>